<dbReference type="Pfam" id="PF01148">
    <property type="entry name" value="CTP_transf_1"/>
    <property type="match status" value="1"/>
</dbReference>
<dbReference type="PANTHER" id="PTHR46382">
    <property type="entry name" value="PHOSPHATIDATE CYTIDYLYLTRANSFERASE"/>
    <property type="match status" value="1"/>
</dbReference>
<evidence type="ECO:0000256" key="6">
    <source>
        <dbReference type="ARBA" id="ARBA00012487"/>
    </source>
</evidence>
<evidence type="ECO:0000256" key="2">
    <source>
        <dbReference type="ARBA" id="ARBA00004651"/>
    </source>
</evidence>
<evidence type="ECO:0000256" key="15">
    <source>
        <dbReference type="ARBA" id="ARBA00023136"/>
    </source>
</evidence>
<dbReference type="PROSITE" id="PS01315">
    <property type="entry name" value="CDS"/>
    <property type="match status" value="1"/>
</dbReference>
<evidence type="ECO:0000256" key="17">
    <source>
        <dbReference type="ARBA" id="ARBA00023264"/>
    </source>
</evidence>
<comment type="subcellular location">
    <subcellularLocation>
        <location evidence="2">Cell membrane</location>
        <topology evidence="2">Multi-pass membrane protein</topology>
    </subcellularLocation>
</comment>
<dbReference type="InterPro" id="IPR000374">
    <property type="entry name" value="PC_trans"/>
</dbReference>
<keyword evidence="8" id="KW-1003">Cell membrane</keyword>
<dbReference type="GO" id="GO:0005886">
    <property type="term" value="C:plasma membrane"/>
    <property type="evidence" value="ECO:0007669"/>
    <property type="project" value="UniProtKB-SubCell"/>
</dbReference>
<evidence type="ECO:0000256" key="5">
    <source>
        <dbReference type="ARBA" id="ARBA00010185"/>
    </source>
</evidence>
<keyword evidence="12 18" id="KW-0548">Nucleotidyltransferase</keyword>
<feature type="transmembrane region" description="Helical" evidence="20">
    <location>
        <begin position="383"/>
        <end position="401"/>
    </location>
</feature>
<keyword evidence="22" id="KW-1185">Reference proteome</keyword>
<protein>
    <recommendedName>
        <fullName evidence="7 18">Phosphatidate cytidylyltransferase</fullName>
        <ecNumber evidence="6 18">2.7.7.41</ecNumber>
    </recommendedName>
</protein>
<evidence type="ECO:0000313" key="22">
    <source>
        <dbReference type="Proteomes" id="UP000199699"/>
    </source>
</evidence>
<proteinExistence type="inferred from homology"/>
<dbReference type="UniPathway" id="UPA00557">
    <property type="reaction ID" value="UER00614"/>
</dbReference>
<evidence type="ECO:0000256" key="12">
    <source>
        <dbReference type="ARBA" id="ARBA00022695"/>
    </source>
</evidence>
<evidence type="ECO:0000256" key="3">
    <source>
        <dbReference type="ARBA" id="ARBA00005119"/>
    </source>
</evidence>
<keyword evidence="15 20" id="KW-0472">Membrane</keyword>
<dbReference type="EMBL" id="FMHT01000003">
    <property type="protein sequence ID" value="SCL30297.1"/>
    <property type="molecule type" value="Genomic_DNA"/>
</dbReference>
<keyword evidence="9" id="KW-0444">Lipid biosynthesis</keyword>
<evidence type="ECO:0000256" key="11">
    <source>
        <dbReference type="ARBA" id="ARBA00022692"/>
    </source>
</evidence>
<keyword evidence="13 20" id="KW-1133">Transmembrane helix</keyword>
<dbReference type="AlphaFoldDB" id="A0A1C6SLN7"/>
<dbReference type="GO" id="GO:0004605">
    <property type="term" value="F:phosphatidate cytidylyltransferase activity"/>
    <property type="evidence" value="ECO:0007669"/>
    <property type="project" value="UniProtKB-EC"/>
</dbReference>
<keyword evidence="11 18" id="KW-0812">Transmembrane</keyword>
<feature type="compositionally biased region" description="Basic and acidic residues" evidence="19">
    <location>
        <begin position="1"/>
        <end position="19"/>
    </location>
</feature>
<feature type="transmembrane region" description="Helical" evidence="20">
    <location>
        <begin position="334"/>
        <end position="353"/>
    </location>
</feature>
<feature type="transmembrane region" description="Helical" evidence="20">
    <location>
        <begin position="162"/>
        <end position="179"/>
    </location>
</feature>
<dbReference type="GO" id="GO:0016024">
    <property type="term" value="P:CDP-diacylglycerol biosynthetic process"/>
    <property type="evidence" value="ECO:0007669"/>
    <property type="project" value="UniProtKB-UniPathway"/>
</dbReference>
<dbReference type="PANTHER" id="PTHR46382:SF1">
    <property type="entry name" value="PHOSPHATIDATE CYTIDYLYLTRANSFERASE"/>
    <property type="match status" value="1"/>
</dbReference>
<comment type="similarity">
    <text evidence="5 18">Belongs to the CDS family.</text>
</comment>
<dbReference type="RefSeq" id="WP_091085146.1">
    <property type="nucleotide sequence ID" value="NZ_FMHT01000003.1"/>
</dbReference>
<evidence type="ECO:0000256" key="14">
    <source>
        <dbReference type="ARBA" id="ARBA00023098"/>
    </source>
</evidence>
<evidence type="ECO:0000256" key="19">
    <source>
        <dbReference type="SAM" id="MobiDB-lite"/>
    </source>
</evidence>
<evidence type="ECO:0000256" key="18">
    <source>
        <dbReference type="RuleBase" id="RU003938"/>
    </source>
</evidence>
<organism evidence="21 22">
    <name type="scientific">Micromonospora nigra</name>
    <dbReference type="NCBI Taxonomy" id="145857"/>
    <lineage>
        <taxon>Bacteria</taxon>
        <taxon>Bacillati</taxon>
        <taxon>Actinomycetota</taxon>
        <taxon>Actinomycetes</taxon>
        <taxon>Micromonosporales</taxon>
        <taxon>Micromonosporaceae</taxon>
        <taxon>Micromonospora</taxon>
    </lineage>
</organism>
<evidence type="ECO:0000256" key="4">
    <source>
        <dbReference type="ARBA" id="ARBA00005189"/>
    </source>
</evidence>
<evidence type="ECO:0000256" key="7">
    <source>
        <dbReference type="ARBA" id="ARBA00019373"/>
    </source>
</evidence>
<dbReference type="Proteomes" id="UP000199699">
    <property type="component" value="Unassembled WGS sequence"/>
</dbReference>
<comment type="pathway">
    <text evidence="3 18">Phospholipid metabolism; CDP-diacylglycerol biosynthesis; CDP-diacylglycerol from sn-glycerol 3-phosphate: step 3/3.</text>
</comment>
<feature type="transmembrane region" description="Helical" evidence="20">
    <location>
        <begin position="309"/>
        <end position="328"/>
    </location>
</feature>
<keyword evidence="10 18" id="KW-0808">Transferase</keyword>
<evidence type="ECO:0000256" key="9">
    <source>
        <dbReference type="ARBA" id="ARBA00022516"/>
    </source>
</evidence>
<evidence type="ECO:0000256" key="20">
    <source>
        <dbReference type="SAM" id="Phobius"/>
    </source>
</evidence>
<reference evidence="21 22" key="1">
    <citation type="submission" date="2016-06" db="EMBL/GenBank/DDBJ databases">
        <authorList>
            <person name="Kjaerup R.B."/>
            <person name="Dalgaard T.S."/>
            <person name="Juul-Madsen H.R."/>
        </authorList>
    </citation>
    <scope>NUCLEOTIDE SEQUENCE [LARGE SCALE GENOMIC DNA]</scope>
    <source>
        <strain evidence="21 22">DSM 43818</strain>
    </source>
</reference>
<evidence type="ECO:0000256" key="8">
    <source>
        <dbReference type="ARBA" id="ARBA00022475"/>
    </source>
</evidence>
<feature type="transmembrane region" description="Helical" evidence="20">
    <location>
        <begin position="269"/>
        <end position="288"/>
    </location>
</feature>
<evidence type="ECO:0000256" key="10">
    <source>
        <dbReference type="ARBA" id="ARBA00022679"/>
    </source>
</evidence>
<feature type="region of interest" description="Disordered" evidence="19">
    <location>
        <begin position="1"/>
        <end position="134"/>
    </location>
</feature>
<evidence type="ECO:0000313" key="21">
    <source>
        <dbReference type="EMBL" id="SCL30297.1"/>
    </source>
</evidence>
<feature type="transmembrane region" description="Helical" evidence="20">
    <location>
        <begin position="242"/>
        <end position="263"/>
    </location>
</feature>
<keyword evidence="14" id="KW-0443">Lipid metabolism</keyword>
<evidence type="ECO:0000256" key="16">
    <source>
        <dbReference type="ARBA" id="ARBA00023209"/>
    </source>
</evidence>
<evidence type="ECO:0000256" key="13">
    <source>
        <dbReference type="ARBA" id="ARBA00022989"/>
    </source>
</evidence>
<sequence length="402" mass="41778">MTHLDPYRSAEARSVDRPDSPALPWPEAEIEPGPWSRGVTPGVGRYADPRPRPGWDPAAMATDRRVPDPDDAPTAQFAPVRDTDPDERPTAQFAPVRDPAEATPTADGPDRRQPGRRRATAGRQPTQPAAPSRAGRNLPAAIAVGLGLGALIVLPLFLYRPAFLVVLAAAVGVGIWEMARAVGRSGARPPLVPLVVGGVLTVGLAWFAGPDALMLGLLVTILGTAVWRLGDGLPGLRRDLIAATLIAVYVPFLGGFAALLAAVPDDGPLRVLVTLVAVVLSDTGGYAAGVTFGKRPMAPTISPKKSWEGFAGSVSAAALGSAVLLGLIFDVAPWWGALFGVAVSGAAVLGDLAESMIKRDLGVKDMSNLLPGHGGLMDRLDSILFAVPTGYLLLAVFVPVVS</sequence>
<name>A0A1C6SLN7_9ACTN</name>
<feature type="transmembrane region" description="Helical" evidence="20">
    <location>
        <begin position="191"/>
        <end position="207"/>
    </location>
</feature>
<accession>A0A1C6SLN7</accession>
<feature type="transmembrane region" description="Helical" evidence="20">
    <location>
        <begin position="138"/>
        <end position="156"/>
    </location>
</feature>
<comment type="catalytic activity">
    <reaction evidence="1 18">
        <text>a 1,2-diacyl-sn-glycero-3-phosphate + CTP + H(+) = a CDP-1,2-diacyl-sn-glycerol + diphosphate</text>
        <dbReference type="Rhea" id="RHEA:16229"/>
        <dbReference type="ChEBI" id="CHEBI:15378"/>
        <dbReference type="ChEBI" id="CHEBI:33019"/>
        <dbReference type="ChEBI" id="CHEBI:37563"/>
        <dbReference type="ChEBI" id="CHEBI:58332"/>
        <dbReference type="ChEBI" id="CHEBI:58608"/>
        <dbReference type="EC" id="2.7.7.41"/>
    </reaction>
</comment>
<dbReference type="OrthoDB" id="9799199at2"/>
<dbReference type="STRING" id="145857.GA0070616_4046"/>
<keyword evidence="17" id="KW-1208">Phospholipid metabolism</keyword>
<evidence type="ECO:0000256" key="1">
    <source>
        <dbReference type="ARBA" id="ARBA00001698"/>
    </source>
</evidence>
<keyword evidence="16" id="KW-0594">Phospholipid biosynthesis</keyword>
<comment type="pathway">
    <text evidence="4">Lipid metabolism.</text>
</comment>
<gene>
    <name evidence="21" type="ORF">GA0070616_4046</name>
</gene>
<dbReference type="EC" id="2.7.7.41" evidence="6 18"/>